<evidence type="ECO:0000313" key="3">
    <source>
        <dbReference type="EMBL" id="KIX10215.1"/>
    </source>
</evidence>
<feature type="compositionally biased region" description="Basic and acidic residues" evidence="1">
    <location>
        <begin position="280"/>
        <end position="299"/>
    </location>
</feature>
<sequence>MAGRRYVDDVSIDRYEDRRDYTSRNGRRVYEDRYADEEIDYRRAPPPVRERQREVVVREDVRSRSPPAFLREDYGRTSAGPMVLRAREREDFEFAPRPRRRSPSPEPERKAEKEEIIIRGREESESRPPPRIRERSRDVEREEIIFRRDERETDRILPPARDRDREEIIIRRDEKERDVRPPPPREANSSREEIIIRRDEDDRRSRYDGDYDDVISRRGDYDRRTVRGDAERDEIIIRREDQKLDPRRYDDYTMTRPKSHERARSRARRSSSGSNQEIIIRQEEREGRSGARDRQEIIIRKNSRSRSPSTSVTSAPPPPAPEPQIINAPTIHQEVITHHRHIDHGFEVATPARRRVISRPPSPPSPPLPAPAPRARSEERIQISRTQTRNGRTENEDIIIDRNEGPPGPRSVAPYSPPPPRDAYYDAPPPRREPYRGYDRDVEEEAECYNHRALDRTYVGEGYHGATRDWAIVDVPPGTSRVRMDGAGGGSQEITWQRYNGVRRSKFMPDGVSDEGYASEVGRPLPPPAPAPLPGPLPPPAANGEIGRRYGRERDPKEGLWTEITKDLVVKEAIQEMGYEFEETDDFYYIIAYLRYEDVARLVGLSDDIRKERRKRIKEIEWENRVLPPPAVEDVPRPLAIEAPPPRPRQEWDREEDRYIEREVVYRGGRPPPPVGWRR</sequence>
<feature type="compositionally biased region" description="Basic and acidic residues" evidence="1">
    <location>
        <begin position="85"/>
        <end position="96"/>
    </location>
</feature>
<proteinExistence type="predicted"/>
<feature type="region of interest" description="Disordered" evidence="1">
    <location>
        <begin position="633"/>
        <end position="655"/>
    </location>
</feature>
<organism evidence="3 4">
    <name type="scientific">Rhinocladiella mackenziei CBS 650.93</name>
    <dbReference type="NCBI Taxonomy" id="1442369"/>
    <lineage>
        <taxon>Eukaryota</taxon>
        <taxon>Fungi</taxon>
        <taxon>Dikarya</taxon>
        <taxon>Ascomycota</taxon>
        <taxon>Pezizomycotina</taxon>
        <taxon>Eurotiomycetes</taxon>
        <taxon>Chaetothyriomycetidae</taxon>
        <taxon>Chaetothyriales</taxon>
        <taxon>Herpotrichiellaceae</taxon>
        <taxon>Rhinocladiella</taxon>
    </lineage>
</organism>
<dbReference type="Proteomes" id="UP000053617">
    <property type="component" value="Unassembled WGS sequence"/>
</dbReference>
<dbReference type="GeneID" id="25289367"/>
<keyword evidence="4" id="KW-1185">Reference proteome</keyword>
<dbReference type="InterPro" id="IPR051412">
    <property type="entry name" value="Formin_Homology_Diaphanous_sf"/>
</dbReference>
<dbReference type="AlphaFoldDB" id="A0A0D2JL73"/>
<feature type="compositionally biased region" description="Basic and acidic residues" evidence="1">
    <location>
        <begin position="106"/>
        <end position="180"/>
    </location>
</feature>
<dbReference type="PANTHER" id="PTHR45691">
    <property type="entry name" value="PROTEIN DIAPHANOUS"/>
    <property type="match status" value="1"/>
</dbReference>
<feature type="compositionally biased region" description="Basic and acidic residues" evidence="1">
    <location>
        <begin position="42"/>
        <end position="63"/>
    </location>
</feature>
<dbReference type="HOGENOM" id="CLU_021705_1_0_1"/>
<protein>
    <recommendedName>
        <fullName evidence="2">DUF8035 domain-containing protein</fullName>
    </recommendedName>
</protein>
<feature type="compositionally biased region" description="Basic and acidic residues" evidence="1">
    <location>
        <begin position="188"/>
        <end position="264"/>
    </location>
</feature>
<dbReference type="PANTHER" id="PTHR45691:SF6">
    <property type="entry name" value="PROTEIN DIAPHANOUS"/>
    <property type="match status" value="1"/>
</dbReference>
<feature type="region of interest" description="Disordered" evidence="1">
    <location>
        <begin position="513"/>
        <end position="537"/>
    </location>
</feature>
<feature type="compositionally biased region" description="Pro residues" evidence="1">
    <location>
        <begin position="360"/>
        <end position="372"/>
    </location>
</feature>
<feature type="domain" description="DUF8035" evidence="2">
    <location>
        <begin position="560"/>
        <end position="612"/>
    </location>
</feature>
<feature type="compositionally biased region" description="Low complexity" evidence="1">
    <location>
        <begin position="305"/>
        <end position="314"/>
    </location>
</feature>
<dbReference type="VEuPathDB" id="FungiDB:Z518_01296"/>
<dbReference type="Pfam" id="PF26118">
    <property type="entry name" value="DUF8035"/>
    <property type="match status" value="1"/>
</dbReference>
<accession>A0A0D2JL73</accession>
<dbReference type="InterPro" id="IPR058348">
    <property type="entry name" value="DUF8035"/>
</dbReference>
<dbReference type="OrthoDB" id="5410752at2759"/>
<evidence type="ECO:0000256" key="1">
    <source>
        <dbReference type="SAM" id="MobiDB-lite"/>
    </source>
</evidence>
<dbReference type="RefSeq" id="XP_013277351.1">
    <property type="nucleotide sequence ID" value="XM_013421897.1"/>
</dbReference>
<dbReference type="EMBL" id="KN847475">
    <property type="protein sequence ID" value="KIX10215.1"/>
    <property type="molecule type" value="Genomic_DNA"/>
</dbReference>
<dbReference type="GO" id="GO:0030041">
    <property type="term" value="P:actin filament polymerization"/>
    <property type="evidence" value="ECO:0007669"/>
    <property type="project" value="TreeGrafter"/>
</dbReference>
<reference evidence="3 4" key="1">
    <citation type="submission" date="2015-01" db="EMBL/GenBank/DDBJ databases">
        <title>The Genome Sequence of Rhinocladiella mackenzie CBS 650.93.</title>
        <authorList>
            <consortium name="The Broad Institute Genomics Platform"/>
            <person name="Cuomo C."/>
            <person name="de Hoog S."/>
            <person name="Gorbushina A."/>
            <person name="Stielow B."/>
            <person name="Teixiera M."/>
            <person name="Abouelleil A."/>
            <person name="Chapman S.B."/>
            <person name="Priest M."/>
            <person name="Young S.K."/>
            <person name="Wortman J."/>
            <person name="Nusbaum C."/>
            <person name="Birren B."/>
        </authorList>
    </citation>
    <scope>NUCLEOTIDE SEQUENCE [LARGE SCALE GENOMIC DNA]</scope>
    <source>
        <strain evidence="3 4">CBS 650.93</strain>
    </source>
</reference>
<dbReference type="GO" id="GO:0005884">
    <property type="term" value="C:actin filament"/>
    <property type="evidence" value="ECO:0007669"/>
    <property type="project" value="TreeGrafter"/>
</dbReference>
<feature type="compositionally biased region" description="Basic and acidic residues" evidence="1">
    <location>
        <begin position="391"/>
        <end position="404"/>
    </location>
</feature>
<evidence type="ECO:0000313" key="4">
    <source>
        <dbReference type="Proteomes" id="UP000053617"/>
    </source>
</evidence>
<feature type="compositionally biased region" description="Low complexity" evidence="1">
    <location>
        <begin position="270"/>
        <end position="279"/>
    </location>
</feature>
<dbReference type="STRING" id="1442369.A0A0D2JL73"/>
<name>A0A0D2JL73_9EURO</name>
<feature type="region of interest" description="Disordered" evidence="1">
    <location>
        <begin position="42"/>
        <end position="325"/>
    </location>
</feature>
<evidence type="ECO:0000259" key="2">
    <source>
        <dbReference type="Pfam" id="PF26118"/>
    </source>
</evidence>
<feature type="compositionally biased region" description="Pro residues" evidence="1">
    <location>
        <begin position="524"/>
        <end position="537"/>
    </location>
</feature>
<feature type="region of interest" description="Disordered" evidence="1">
    <location>
        <begin position="356"/>
        <end position="432"/>
    </location>
</feature>
<gene>
    <name evidence="3" type="ORF">Z518_01296</name>
</gene>